<dbReference type="RefSeq" id="WP_042211938.1">
    <property type="nucleotide sequence ID" value="NZ_BBLU01000001.1"/>
</dbReference>
<keyword evidence="2" id="KW-1185">Reference proteome</keyword>
<sequence>MTTITGPGQLATLVPTLLGFAPLESVVAVLVRERGELGAILRLDERELLGDAGADAAQALSVAAMREGARSAIVLAYTRDAAAGCAALDVAVAGLEETVATVDPWVVAEGRYFCPRCEDPRCCPPGGRPLPSLDAPGPGAVRVRRDPGVSRAPAAQRRLASRAARRWEERAGSDRTAWRAASARRWSAALDGDEPGAAQLGALGAALADVRVRDAVLLMLIPGAERAVEDALAGIDSSAVARAFDAGLTPATPPCEPRVDQARRVLLSVLEHAPMRCCAAAAGTLAVIAWWSSAVDVARAWCAIALDHDPEYRLALLVLALIETAPQET</sequence>
<organism evidence="1 2">
    <name type="scientific">Demequina mangrovi</name>
    <dbReference type="NCBI Taxonomy" id="1043493"/>
    <lineage>
        <taxon>Bacteria</taxon>
        <taxon>Bacillati</taxon>
        <taxon>Actinomycetota</taxon>
        <taxon>Actinomycetes</taxon>
        <taxon>Micrococcales</taxon>
        <taxon>Demequinaceae</taxon>
        <taxon>Demequina</taxon>
    </lineage>
</organism>
<dbReference type="OrthoDB" id="4954868at2"/>
<evidence type="ECO:0000313" key="1">
    <source>
        <dbReference type="EMBL" id="SEI89481.1"/>
    </source>
</evidence>
<dbReference type="InterPro" id="IPR025447">
    <property type="entry name" value="DUF4192"/>
</dbReference>
<dbReference type="STRING" id="1043493.SAMN05421637_0334"/>
<gene>
    <name evidence="1" type="ORF">SAMN05421637_0334</name>
</gene>
<dbReference type="AlphaFoldDB" id="A0A1H6UAZ8"/>
<reference evidence="2" key="1">
    <citation type="submission" date="2016-10" db="EMBL/GenBank/DDBJ databases">
        <authorList>
            <person name="Varghese N."/>
        </authorList>
    </citation>
    <scope>NUCLEOTIDE SEQUENCE [LARGE SCALE GENOMIC DNA]</scope>
    <source>
        <strain evidence="2">DSM 24868</strain>
    </source>
</reference>
<name>A0A1H6UAZ8_9MICO</name>
<dbReference type="Proteomes" id="UP000183315">
    <property type="component" value="Unassembled WGS sequence"/>
</dbReference>
<protein>
    <recommendedName>
        <fullName evidence="3">DUF4192 domain-containing protein</fullName>
    </recommendedName>
</protein>
<dbReference type="Pfam" id="PF13830">
    <property type="entry name" value="DUF4192"/>
    <property type="match status" value="1"/>
</dbReference>
<evidence type="ECO:0000313" key="2">
    <source>
        <dbReference type="Proteomes" id="UP000183315"/>
    </source>
</evidence>
<evidence type="ECO:0008006" key="3">
    <source>
        <dbReference type="Google" id="ProtNLM"/>
    </source>
</evidence>
<dbReference type="eggNOG" id="ENOG5031GJC">
    <property type="taxonomic scope" value="Bacteria"/>
</dbReference>
<proteinExistence type="predicted"/>
<dbReference type="EMBL" id="FNZI01000001">
    <property type="protein sequence ID" value="SEI89481.1"/>
    <property type="molecule type" value="Genomic_DNA"/>
</dbReference>
<accession>A0A1H6UAZ8</accession>